<name>A0ABD7QBG4_RAOOR</name>
<dbReference type="PANTHER" id="PTHR14136">
    <property type="entry name" value="BTB_POZ DOMAIN-CONTAINING PROTEIN KCTD9"/>
    <property type="match status" value="1"/>
</dbReference>
<dbReference type="EMBL" id="SLYQ01000014">
    <property type="protein sequence ID" value="TCQ69909.1"/>
    <property type="molecule type" value="Genomic_DNA"/>
</dbReference>
<dbReference type="RefSeq" id="WP_132514612.1">
    <property type="nucleotide sequence ID" value="NZ_SLYQ01000014.1"/>
</dbReference>
<gene>
    <name evidence="1" type="ORF">EC841_11418</name>
</gene>
<dbReference type="AlphaFoldDB" id="A0ABD7QBG4"/>
<dbReference type="SUPFAM" id="SSF141571">
    <property type="entry name" value="Pentapeptide repeat-like"/>
    <property type="match status" value="1"/>
</dbReference>
<comment type="caution">
    <text evidence="1">The sequence shown here is derived from an EMBL/GenBank/DDBJ whole genome shotgun (WGS) entry which is preliminary data.</text>
</comment>
<sequence>MKITYIIPGVNDEIYKAWLFSQLENVPSFFYRNDVKFIDNSSDINEFLVRNKNLVYYWSVSDAMCNATNIINKLDNTELNILDNEYRRLKAIYLNYVNFLSISMALYDKVIPVNHEVKSKVWNFLMQATSEHNLNGISIECNDNERFSLHSLNISYAKFKDLMEINSEIAAPYFKMSIFNNCTFDGASIFSGRFEACEILNNNFESSSLLFSVFSDSIINECNFSKVKFDCTFFYYCHITGCDFSFSEFNSADFRDCNISMTDFTNANLKGADFSYTTLSGVNFTGANLEDVDFTAATIDDKTIFP</sequence>
<dbReference type="Gene3D" id="2.160.20.80">
    <property type="entry name" value="E3 ubiquitin-protein ligase SopA"/>
    <property type="match status" value="1"/>
</dbReference>
<dbReference type="InterPro" id="IPR001646">
    <property type="entry name" value="5peptide_repeat"/>
</dbReference>
<dbReference type="InterPro" id="IPR051082">
    <property type="entry name" value="Pentapeptide-BTB/POZ_domain"/>
</dbReference>
<accession>A0ABD7QBG4</accession>
<evidence type="ECO:0000313" key="1">
    <source>
        <dbReference type="EMBL" id="TCQ69909.1"/>
    </source>
</evidence>
<organism evidence="1 2">
    <name type="scientific">Raoultella ornithinolytica</name>
    <name type="common">Klebsiella ornithinolytica</name>
    <dbReference type="NCBI Taxonomy" id="54291"/>
    <lineage>
        <taxon>Bacteria</taxon>
        <taxon>Pseudomonadati</taxon>
        <taxon>Pseudomonadota</taxon>
        <taxon>Gammaproteobacteria</taxon>
        <taxon>Enterobacterales</taxon>
        <taxon>Enterobacteriaceae</taxon>
        <taxon>Klebsiella/Raoultella group</taxon>
        <taxon>Raoultella</taxon>
    </lineage>
</organism>
<dbReference type="Pfam" id="PF13599">
    <property type="entry name" value="Pentapeptide_4"/>
    <property type="match status" value="1"/>
</dbReference>
<dbReference type="PANTHER" id="PTHR14136:SF21">
    <property type="entry name" value="BTB DOMAIN-CONTAINING PROTEIN"/>
    <property type="match status" value="1"/>
</dbReference>
<proteinExistence type="predicted"/>
<protein>
    <submittedName>
        <fullName evidence="1">Uncharacterized protein YjbI with pentapeptide repeats</fullName>
    </submittedName>
</protein>
<dbReference type="Proteomes" id="UP000295263">
    <property type="component" value="Unassembled WGS sequence"/>
</dbReference>
<evidence type="ECO:0000313" key="2">
    <source>
        <dbReference type="Proteomes" id="UP000295263"/>
    </source>
</evidence>
<reference evidence="1 2" key="1">
    <citation type="submission" date="2019-03" db="EMBL/GenBank/DDBJ databases">
        <title>Genomic analyses of the natural microbiome of Caenorhabditis elegans.</title>
        <authorList>
            <person name="Samuel B."/>
        </authorList>
    </citation>
    <scope>NUCLEOTIDE SEQUENCE [LARGE SCALE GENOMIC DNA]</scope>
    <source>
        <strain evidence="1 2">JUb54</strain>
    </source>
</reference>